<dbReference type="GO" id="GO:0050661">
    <property type="term" value="F:NADP binding"/>
    <property type="evidence" value="ECO:0007669"/>
    <property type="project" value="InterPro"/>
</dbReference>
<evidence type="ECO:0000313" key="19">
    <source>
        <dbReference type="Proteomes" id="UP000464378"/>
    </source>
</evidence>
<dbReference type="GO" id="GO:0019353">
    <property type="term" value="P:protoporphyrinogen IX biosynthetic process from glutamate"/>
    <property type="evidence" value="ECO:0007669"/>
    <property type="project" value="TreeGrafter"/>
</dbReference>
<dbReference type="InterPro" id="IPR036291">
    <property type="entry name" value="NAD(P)-bd_dom_sf"/>
</dbReference>
<evidence type="ECO:0000256" key="3">
    <source>
        <dbReference type="ARBA" id="ARBA00012970"/>
    </source>
</evidence>
<comment type="pathway">
    <text evidence="1 9 14">Porphyrin-containing compound metabolism; protoporphyrin-IX biosynthesis; 5-aminolevulinate from L-glutamyl-tRNA(Glu): step 1/2.</text>
</comment>
<evidence type="ECO:0000256" key="4">
    <source>
        <dbReference type="ARBA" id="ARBA00022857"/>
    </source>
</evidence>
<feature type="active site" description="Nucleophile" evidence="9 10">
    <location>
        <position position="49"/>
    </location>
</feature>
<evidence type="ECO:0000256" key="9">
    <source>
        <dbReference type="HAMAP-Rule" id="MF_00087"/>
    </source>
</evidence>
<dbReference type="Gene3D" id="3.30.460.30">
    <property type="entry name" value="Glutamyl-tRNA reductase, N-terminal domain"/>
    <property type="match status" value="1"/>
</dbReference>
<keyword evidence="4 9" id="KW-0521">NADP</keyword>
<comment type="domain">
    <text evidence="9">Possesses an unusual extended V-shaped dimeric structure with each monomer consisting of three distinct domains arranged along a curved 'spinal' alpha-helix. The N-terminal catalytic domain specifically recognizes the glutamate moiety of the substrate. The second domain is the NADPH-binding domain, and the third C-terminal domain is responsible for dimerization.</text>
</comment>
<dbReference type="FunFam" id="3.30.460.30:FF:000001">
    <property type="entry name" value="Glutamyl-tRNA reductase"/>
    <property type="match status" value="1"/>
</dbReference>
<dbReference type="PANTHER" id="PTHR43013">
    <property type="entry name" value="GLUTAMYL-TRNA REDUCTASE"/>
    <property type="match status" value="1"/>
</dbReference>
<feature type="site" description="Important for activity" evidence="9 13">
    <location>
        <position position="100"/>
    </location>
</feature>
<feature type="binding site" evidence="9 11">
    <location>
        <position position="121"/>
    </location>
    <ligand>
        <name>substrate</name>
    </ligand>
</feature>
<dbReference type="FunCoup" id="A0A6C2YU65">
    <property type="interactions" value="305"/>
</dbReference>
<dbReference type="KEGG" id="tim:GMBLW1_41570"/>
<dbReference type="AlphaFoldDB" id="A0A6C2YU65"/>
<evidence type="ECO:0000256" key="8">
    <source>
        <dbReference type="ARBA" id="ARBA00068659"/>
    </source>
</evidence>
<dbReference type="SUPFAM" id="SSF69075">
    <property type="entry name" value="Glutamyl tRNA-reductase dimerization domain"/>
    <property type="match status" value="1"/>
</dbReference>
<dbReference type="PANTHER" id="PTHR43013:SF1">
    <property type="entry name" value="GLUTAMYL-TRNA REDUCTASE"/>
    <property type="match status" value="1"/>
</dbReference>
<evidence type="ECO:0000259" key="17">
    <source>
        <dbReference type="Pfam" id="PF05201"/>
    </source>
</evidence>
<evidence type="ECO:0000256" key="2">
    <source>
        <dbReference type="ARBA" id="ARBA00005916"/>
    </source>
</evidence>
<evidence type="ECO:0000256" key="10">
    <source>
        <dbReference type="PIRSR" id="PIRSR000445-1"/>
    </source>
</evidence>
<dbReference type="Pfam" id="PF01488">
    <property type="entry name" value="Shikimate_DH"/>
    <property type="match status" value="1"/>
</dbReference>
<feature type="domain" description="Quinate/shikimate 5-dehydrogenase/glutamyl-tRNA reductase" evidence="16">
    <location>
        <begin position="174"/>
        <end position="307"/>
    </location>
</feature>
<dbReference type="Pfam" id="PF05201">
    <property type="entry name" value="GlutR_N"/>
    <property type="match status" value="1"/>
</dbReference>
<evidence type="ECO:0000256" key="5">
    <source>
        <dbReference type="ARBA" id="ARBA00023002"/>
    </source>
</evidence>
<dbReference type="InterPro" id="IPR036453">
    <property type="entry name" value="GluRdtase_dimer_dom_sf"/>
</dbReference>
<evidence type="ECO:0000256" key="6">
    <source>
        <dbReference type="ARBA" id="ARBA00023244"/>
    </source>
</evidence>
<protein>
    <recommendedName>
        <fullName evidence="8 9">Glutamyl-tRNA reductase</fullName>
        <shortName evidence="9">GluTR</shortName>
        <ecNumber evidence="3 9">1.2.1.70</ecNumber>
    </recommendedName>
</protein>
<feature type="domain" description="Glutamyl-tRNA reductase N-terminal" evidence="17">
    <location>
        <begin position="6"/>
        <end position="157"/>
    </location>
</feature>
<dbReference type="UniPathway" id="UPA00251">
    <property type="reaction ID" value="UER00316"/>
</dbReference>
<dbReference type="PROSITE" id="PS00747">
    <property type="entry name" value="GLUTR"/>
    <property type="match status" value="1"/>
</dbReference>
<keyword evidence="6 9" id="KW-0627">Porphyrin biosynthesis</keyword>
<name>A0A6C2YU65_9BACT</name>
<evidence type="ECO:0000313" key="18">
    <source>
        <dbReference type="EMBL" id="VIP05036.1"/>
    </source>
</evidence>
<dbReference type="RefSeq" id="WP_162660044.1">
    <property type="nucleotide sequence ID" value="NZ_LR593887.1"/>
</dbReference>
<gene>
    <name evidence="9" type="primary">hemA</name>
    <name evidence="18" type="ORF">GMBLW1_41570</name>
</gene>
<dbReference type="InterPro" id="IPR036343">
    <property type="entry name" value="GluRdtase_N_sf"/>
</dbReference>
<dbReference type="InterPro" id="IPR000343">
    <property type="entry name" value="4pyrrol_synth_GluRdtase"/>
</dbReference>
<dbReference type="SUPFAM" id="SSF69742">
    <property type="entry name" value="Glutamyl tRNA-reductase catalytic, N-terminal domain"/>
    <property type="match status" value="1"/>
</dbReference>
<feature type="binding site" evidence="9 11">
    <location>
        <position position="110"/>
    </location>
    <ligand>
        <name>substrate</name>
    </ligand>
</feature>
<accession>A0A6C2YU65</accession>
<comment type="catalytic activity">
    <reaction evidence="7 9 14">
        <text>(S)-4-amino-5-oxopentanoate + tRNA(Glu) + NADP(+) = L-glutamyl-tRNA(Glu) + NADPH + H(+)</text>
        <dbReference type="Rhea" id="RHEA:12344"/>
        <dbReference type="Rhea" id="RHEA-COMP:9663"/>
        <dbReference type="Rhea" id="RHEA-COMP:9680"/>
        <dbReference type="ChEBI" id="CHEBI:15378"/>
        <dbReference type="ChEBI" id="CHEBI:57501"/>
        <dbReference type="ChEBI" id="CHEBI:57783"/>
        <dbReference type="ChEBI" id="CHEBI:58349"/>
        <dbReference type="ChEBI" id="CHEBI:78442"/>
        <dbReference type="ChEBI" id="CHEBI:78520"/>
        <dbReference type="EC" id="1.2.1.70"/>
    </reaction>
</comment>
<evidence type="ECO:0000256" key="11">
    <source>
        <dbReference type="PIRSR" id="PIRSR000445-2"/>
    </source>
</evidence>
<dbReference type="CDD" id="cd05213">
    <property type="entry name" value="NAD_bind_Glutamyl_tRNA_reduct"/>
    <property type="match status" value="1"/>
</dbReference>
<feature type="binding site" evidence="9 11">
    <location>
        <begin position="115"/>
        <end position="117"/>
    </location>
    <ligand>
        <name>substrate</name>
    </ligand>
</feature>
<dbReference type="InParanoid" id="A0A6C2YU65"/>
<feature type="domain" description="Tetrapyrrole biosynthesis glutamyl-tRNA reductase dimerisation" evidence="15">
    <location>
        <begin position="322"/>
        <end position="421"/>
    </location>
</feature>
<dbReference type="Proteomes" id="UP000464378">
    <property type="component" value="Chromosome"/>
</dbReference>
<comment type="similarity">
    <text evidence="2 9 14">Belongs to the glutamyl-tRNA reductase family.</text>
</comment>
<dbReference type="SUPFAM" id="SSF51735">
    <property type="entry name" value="NAD(P)-binding Rossmann-fold domains"/>
    <property type="match status" value="1"/>
</dbReference>
<dbReference type="HAMAP" id="MF_00087">
    <property type="entry name" value="Glu_tRNA_reductase"/>
    <property type="match status" value="1"/>
</dbReference>
<comment type="subunit">
    <text evidence="9">Homodimer.</text>
</comment>
<proteinExistence type="inferred from homology"/>
<evidence type="ECO:0000256" key="7">
    <source>
        <dbReference type="ARBA" id="ARBA00047464"/>
    </source>
</evidence>
<dbReference type="GO" id="GO:0008883">
    <property type="term" value="F:glutamyl-tRNA reductase activity"/>
    <property type="evidence" value="ECO:0007669"/>
    <property type="project" value="UniProtKB-UniRule"/>
</dbReference>
<dbReference type="InterPro" id="IPR015896">
    <property type="entry name" value="4pyrrol_synth_GluRdtase_dimer"/>
</dbReference>
<dbReference type="PIRSF" id="PIRSF000445">
    <property type="entry name" value="4pyrrol_synth_GluRdtase"/>
    <property type="match status" value="1"/>
</dbReference>
<comment type="miscellaneous">
    <text evidence="9">During catalysis, the active site Cys acts as a nucleophile attacking the alpha-carbonyl group of tRNA-bound glutamate with the formation of a thioester intermediate between enzyme and glutamate, and the concomitant release of tRNA(Glu). The thioester intermediate is finally reduced by direct hydride transfer from NADPH, to form the product GSA.</text>
</comment>
<evidence type="ECO:0000256" key="1">
    <source>
        <dbReference type="ARBA" id="ARBA00005059"/>
    </source>
</evidence>
<reference evidence="18" key="1">
    <citation type="submission" date="2019-04" db="EMBL/GenBank/DDBJ databases">
        <authorList>
            <consortium name="Science for Life Laboratories"/>
        </authorList>
    </citation>
    <scope>NUCLEOTIDE SEQUENCE</scope>
    <source>
        <strain evidence="18">MBLW1</strain>
    </source>
</reference>
<dbReference type="EC" id="1.2.1.70" evidence="3 9"/>
<organism evidence="18">
    <name type="scientific">Tuwongella immobilis</name>
    <dbReference type="NCBI Taxonomy" id="692036"/>
    <lineage>
        <taxon>Bacteria</taxon>
        <taxon>Pseudomonadati</taxon>
        <taxon>Planctomycetota</taxon>
        <taxon>Planctomycetia</taxon>
        <taxon>Gemmatales</taxon>
        <taxon>Gemmataceae</taxon>
        <taxon>Tuwongella</taxon>
    </lineage>
</organism>
<evidence type="ECO:0000259" key="15">
    <source>
        <dbReference type="Pfam" id="PF00745"/>
    </source>
</evidence>
<dbReference type="InterPro" id="IPR015895">
    <property type="entry name" value="4pyrrol_synth_GluRdtase_N"/>
</dbReference>
<feature type="binding site" evidence="9 11">
    <location>
        <begin position="48"/>
        <end position="51"/>
    </location>
    <ligand>
        <name>substrate</name>
    </ligand>
</feature>
<evidence type="ECO:0000256" key="13">
    <source>
        <dbReference type="PIRSR" id="PIRSR000445-4"/>
    </source>
</evidence>
<evidence type="ECO:0000256" key="14">
    <source>
        <dbReference type="RuleBase" id="RU000584"/>
    </source>
</evidence>
<evidence type="ECO:0000256" key="12">
    <source>
        <dbReference type="PIRSR" id="PIRSR000445-3"/>
    </source>
</evidence>
<comment type="function">
    <text evidence="9">Catalyzes the NADPH-dependent reduction of glutamyl-tRNA(Glu) to glutamate 1-semialdehyde (GSA).</text>
</comment>
<keyword evidence="5 9" id="KW-0560">Oxidoreductase</keyword>
<sequence length="423" mass="47225">MNLSAIGCSFRTAPVEIREKFAFEPSHRERALTDLTTRHNCEAVILSTCNRVELYLAPNHDFAPIDAEAIAAYLGELFQQPAELIRPHLYAYRNSAAVTHIFRVISSLDSLIIGEGQIAGQMREAFEFAQQIGTTGAMLNTLYQHAVRTSKRVRTETGIAAGHASVSSVAVDFVRQVFDHFDDKTVLVIGAGKMGRLTLRHLRDFRPQQIWVTNRSPERAAQVAADCNGKAIPWEQLDDALAKADIVLSTTGSPELIVTQERWNRIRAKRTGGPIVILDIAIPRDFDPAIHDGDQTCLFNIDDLKSIQEQTLAKRQKHIAPAEAIVEHEQRKFVEDWSRRRNGPVIAKLRAEFDAKREAVVQQLFGRLNGKLTDADKESIKGAFQLLQNKLLHTPMQALNESAREGGNVALADALRKLFRLAD</sequence>
<dbReference type="InterPro" id="IPR006151">
    <property type="entry name" value="Shikm_DH/Glu-tRNA_Rdtase"/>
</dbReference>
<feature type="binding site" evidence="9 12">
    <location>
        <begin position="190"/>
        <end position="195"/>
    </location>
    <ligand>
        <name>NADP(+)</name>
        <dbReference type="ChEBI" id="CHEBI:58349"/>
    </ligand>
</feature>
<dbReference type="Pfam" id="PF00745">
    <property type="entry name" value="GlutR_dimer"/>
    <property type="match status" value="1"/>
</dbReference>
<dbReference type="InterPro" id="IPR018214">
    <property type="entry name" value="GluRdtase_CS"/>
</dbReference>
<dbReference type="EMBL" id="LR593887">
    <property type="protein sequence ID" value="VTS07428.1"/>
    <property type="molecule type" value="Genomic_DNA"/>
</dbReference>
<dbReference type="EMBL" id="LR586016">
    <property type="protein sequence ID" value="VIP05036.1"/>
    <property type="molecule type" value="Genomic_DNA"/>
</dbReference>
<keyword evidence="19" id="KW-1185">Reference proteome</keyword>
<dbReference type="Gene3D" id="3.40.50.720">
    <property type="entry name" value="NAD(P)-binding Rossmann-like Domain"/>
    <property type="match status" value="1"/>
</dbReference>
<evidence type="ECO:0000259" key="16">
    <source>
        <dbReference type="Pfam" id="PF01488"/>
    </source>
</evidence>
<dbReference type="FunFam" id="3.40.50.720:FF:000031">
    <property type="entry name" value="Glutamyl-tRNA reductase"/>
    <property type="match status" value="1"/>
</dbReference>
<dbReference type="NCBIfam" id="TIGR01035">
    <property type="entry name" value="hemA"/>
    <property type="match status" value="1"/>
</dbReference>